<dbReference type="AlphaFoldDB" id="A0A9K3LEU9"/>
<feature type="compositionally biased region" description="Acidic residues" evidence="1">
    <location>
        <begin position="69"/>
        <end position="80"/>
    </location>
</feature>
<organism evidence="2 3">
    <name type="scientific">Nitzschia inconspicua</name>
    <dbReference type="NCBI Taxonomy" id="303405"/>
    <lineage>
        <taxon>Eukaryota</taxon>
        <taxon>Sar</taxon>
        <taxon>Stramenopiles</taxon>
        <taxon>Ochrophyta</taxon>
        <taxon>Bacillariophyta</taxon>
        <taxon>Bacillariophyceae</taxon>
        <taxon>Bacillariophycidae</taxon>
        <taxon>Bacillariales</taxon>
        <taxon>Bacillariaceae</taxon>
        <taxon>Nitzschia</taxon>
    </lineage>
</organism>
<gene>
    <name evidence="2" type="ORF">IV203_035767</name>
</gene>
<evidence type="ECO:0000313" key="3">
    <source>
        <dbReference type="Proteomes" id="UP000693970"/>
    </source>
</evidence>
<evidence type="ECO:0000256" key="1">
    <source>
        <dbReference type="SAM" id="MobiDB-lite"/>
    </source>
</evidence>
<sequence>MACTKANMDSQATCTKNITLYQSIGLADRVQAKLSKLWDLVAEADWAEEEEEEAKAEEAKDLEGNQQVNEDEEDEEDANDLLDLSYQGN</sequence>
<dbReference type="EMBL" id="JAGRRH010000013">
    <property type="protein sequence ID" value="KAG7360668.1"/>
    <property type="molecule type" value="Genomic_DNA"/>
</dbReference>
<proteinExistence type="predicted"/>
<protein>
    <submittedName>
        <fullName evidence="2">Uncharacterized protein</fullName>
    </submittedName>
</protein>
<name>A0A9K3LEU9_9STRA</name>
<feature type="region of interest" description="Disordered" evidence="1">
    <location>
        <begin position="48"/>
        <end position="89"/>
    </location>
</feature>
<reference evidence="2" key="1">
    <citation type="journal article" date="2021" name="Sci. Rep.">
        <title>Diploid genomic architecture of Nitzschia inconspicua, an elite biomass production diatom.</title>
        <authorList>
            <person name="Oliver A."/>
            <person name="Podell S."/>
            <person name="Pinowska A."/>
            <person name="Traller J.C."/>
            <person name="Smith S.R."/>
            <person name="McClure R."/>
            <person name="Beliaev A."/>
            <person name="Bohutskyi P."/>
            <person name="Hill E.A."/>
            <person name="Rabines A."/>
            <person name="Zheng H."/>
            <person name="Allen L.Z."/>
            <person name="Kuo A."/>
            <person name="Grigoriev I.V."/>
            <person name="Allen A.E."/>
            <person name="Hazlebeck D."/>
            <person name="Allen E.E."/>
        </authorList>
    </citation>
    <scope>NUCLEOTIDE SEQUENCE</scope>
    <source>
        <strain evidence="2">Hildebrandi</strain>
    </source>
</reference>
<dbReference type="Proteomes" id="UP000693970">
    <property type="component" value="Unassembled WGS sequence"/>
</dbReference>
<comment type="caution">
    <text evidence="2">The sequence shown here is derived from an EMBL/GenBank/DDBJ whole genome shotgun (WGS) entry which is preliminary data.</text>
</comment>
<accession>A0A9K3LEU9</accession>
<evidence type="ECO:0000313" key="2">
    <source>
        <dbReference type="EMBL" id="KAG7360668.1"/>
    </source>
</evidence>
<keyword evidence="3" id="KW-1185">Reference proteome</keyword>
<reference evidence="2" key="2">
    <citation type="submission" date="2021-04" db="EMBL/GenBank/DDBJ databases">
        <authorList>
            <person name="Podell S."/>
        </authorList>
    </citation>
    <scope>NUCLEOTIDE SEQUENCE</scope>
    <source>
        <strain evidence="2">Hildebrandi</strain>
    </source>
</reference>